<evidence type="ECO:0000313" key="1">
    <source>
        <dbReference type="EMBL" id="MBP2080105.1"/>
    </source>
</evidence>
<accession>A0A9X0Z2F7</accession>
<comment type="caution">
    <text evidence="1">The sequence shown here is derived from an EMBL/GenBank/DDBJ whole genome shotgun (WGS) entry which is preliminary data.</text>
</comment>
<keyword evidence="2" id="KW-1185">Reference proteome</keyword>
<sequence length="53" mass="6284">MKIKEIHPLNIGIEKFETIQSYFFSKISLNNTLFDKRIRFCAGVDLAYWEEEG</sequence>
<organism evidence="1 2">
    <name type="scientific">Oceanobacillus polygoni</name>
    <dbReference type="NCBI Taxonomy" id="1235259"/>
    <lineage>
        <taxon>Bacteria</taxon>
        <taxon>Bacillati</taxon>
        <taxon>Bacillota</taxon>
        <taxon>Bacilli</taxon>
        <taxon>Bacillales</taxon>
        <taxon>Bacillaceae</taxon>
        <taxon>Oceanobacillus</taxon>
    </lineage>
</organism>
<dbReference type="EMBL" id="JAGGMB010000028">
    <property type="protein sequence ID" value="MBP2080105.1"/>
    <property type="molecule type" value="Genomic_DNA"/>
</dbReference>
<dbReference type="RefSeq" id="WP_187773791.1">
    <property type="nucleotide sequence ID" value="NZ_JAGGMB010000028.1"/>
</dbReference>
<evidence type="ECO:0000313" key="2">
    <source>
        <dbReference type="Proteomes" id="UP001138793"/>
    </source>
</evidence>
<protein>
    <submittedName>
        <fullName evidence="1">Deoxyinosine 3'endonuclease (Endonuclease V)</fullName>
    </submittedName>
</protein>
<reference evidence="1" key="1">
    <citation type="submission" date="2021-03" db="EMBL/GenBank/DDBJ databases">
        <title>Genomic Encyclopedia of Type Strains, Phase IV (KMG-IV): sequencing the most valuable type-strain genomes for metagenomic binning, comparative biology and taxonomic classification.</title>
        <authorList>
            <person name="Goeker M."/>
        </authorList>
    </citation>
    <scope>NUCLEOTIDE SEQUENCE</scope>
    <source>
        <strain evidence="1">DSM 107338</strain>
    </source>
</reference>
<name>A0A9X0Z2F7_9BACI</name>
<proteinExistence type="predicted"/>
<gene>
    <name evidence="1" type="ORF">J2Z64_004417</name>
</gene>
<dbReference type="AlphaFoldDB" id="A0A9X0Z2F7"/>
<dbReference type="Proteomes" id="UP001138793">
    <property type="component" value="Unassembled WGS sequence"/>
</dbReference>